<dbReference type="RefSeq" id="WP_354007976.1">
    <property type="nucleotide sequence ID" value="NZ_JBEWTA010000001.1"/>
</dbReference>
<organism evidence="2 3">
    <name type="scientific">Endozoicomonas lisbonensis</name>
    <dbReference type="NCBI Taxonomy" id="3120522"/>
    <lineage>
        <taxon>Bacteria</taxon>
        <taxon>Pseudomonadati</taxon>
        <taxon>Pseudomonadota</taxon>
        <taxon>Gammaproteobacteria</taxon>
        <taxon>Oceanospirillales</taxon>
        <taxon>Endozoicomonadaceae</taxon>
        <taxon>Endozoicomonas</taxon>
    </lineage>
</organism>
<dbReference type="Pfam" id="PF21527">
    <property type="entry name" value="Stv"/>
    <property type="match status" value="1"/>
</dbReference>
<dbReference type="Proteomes" id="UP001549366">
    <property type="component" value="Unassembled WGS sequence"/>
</dbReference>
<gene>
    <name evidence="2" type="ORF">V5J35_003045</name>
</gene>
<dbReference type="InterPro" id="IPR049002">
    <property type="entry name" value="Stv"/>
</dbReference>
<sequence length="213" mass="24673">MPVPLSKETLDKMHSRVLNGKLKLFTYDRFGFDVQNLIILAHGGAHNQNGLPCAIQRLMGTYYFKSPVWTTLFFYSPHGTVTFGGLLSFMDGTYRPFEAYIPGEPVINYALFHSVDQRPSGSDEHIQFCLYQSRCGSGPDFIHHPFRIFDIVTVEPSGSWGISLKDVLDTLFLTGNLYPRVHCTFCRNEYRTEKRYYEPTYDYMKRYRVTHPL</sequence>
<comment type="caution">
    <text evidence="2">The sequence shown here is derived from an EMBL/GenBank/DDBJ whole genome shotgun (WGS) entry which is preliminary data.</text>
</comment>
<reference evidence="2 3" key="1">
    <citation type="submission" date="2024-06" db="EMBL/GenBank/DDBJ databases">
        <title>Genomic Encyclopedia of Type Strains, Phase V (KMG-V): Genome sequencing to study the core and pangenomes of soil and plant-associated prokaryotes.</title>
        <authorList>
            <person name="Whitman W."/>
        </authorList>
    </citation>
    <scope>NUCLEOTIDE SEQUENCE [LARGE SCALE GENOMIC DNA]</scope>
    <source>
        <strain evidence="2 3">NE40</strain>
    </source>
</reference>
<protein>
    <recommendedName>
        <fullName evidence="1">Putative adhesin Stv domain-containing protein</fullName>
    </recommendedName>
</protein>
<keyword evidence="3" id="KW-1185">Reference proteome</keyword>
<evidence type="ECO:0000313" key="3">
    <source>
        <dbReference type="Proteomes" id="UP001549366"/>
    </source>
</evidence>
<evidence type="ECO:0000259" key="1">
    <source>
        <dbReference type="Pfam" id="PF21527"/>
    </source>
</evidence>
<name>A0ABV2SJB2_9GAMM</name>
<evidence type="ECO:0000313" key="2">
    <source>
        <dbReference type="EMBL" id="MET4757853.1"/>
    </source>
</evidence>
<accession>A0ABV2SJB2</accession>
<feature type="domain" description="Putative adhesin Stv" evidence="1">
    <location>
        <begin position="37"/>
        <end position="188"/>
    </location>
</feature>
<proteinExistence type="predicted"/>
<dbReference type="EMBL" id="JBEWTB010000002">
    <property type="protein sequence ID" value="MET4757853.1"/>
    <property type="molecule type" value="Genomic_DNA"/>
</dbReference>